<evidence type="ECO:0000313" key="2">
    <source>
        <dbReference type="Proteomes" id="UP000008721"/>
    </source>
</evidence>
<keyword evidence="2" id="KW-1185">Reference proteome</keyword>
<dbReference type="HOGENOM" id="CLU_2526282_0_0_7"/>
<accession>E4U2C9</accession>
<dbReference type="Proteomes" id="UP000008721">
    <property type="component" value="Chromosome"/>
</dbReference>
<proteinExistence type="predicted"/>
<dbReference type="STRING" id="709032.Sulku_0915"/>
<dbReference type="KEGG" id="sku:Sulku_0915"/>
<name>E4U2C9_SULKY</name>
<dbReference type="RefSeq" id="WP_013459776.1">
    <property type="nucleotide sequence ID" value="NC_014762.1"/>
</dbReference>
<evidence type="ECO:0000313" key="1">
    <source>
        <dbReference type="EMBL" id="ADR33579.1"/>
    </source>
</evidence>
<gene>
    <name evidence="1" type="ordered locus">Sulku_0915</name>
</gene>
<protein>
    <submittedName>
        <fullName evidence="1">Uncharacterized protein</fullName>
    </submittedName>
</protein>
<organism evidence="1 2">
    <name type="scientific">Sulfuricurvum kujiense (strain ATCC BAA-921 / DSM 16994 / JCM 11577 / YK-1)</name>
    <dbReference type="NCBI Taxonomy" id="709032"/>
    <lineage>
        <taxon>Bacteria</taxon>
        <taxon>Pseudomonadati</taxon>
        <taxon>Campylobacterota</taxon>
        <taxon>Epsilonproteobacteria</taxon>
        <taxon>Campylobacterales</taxon>
        <taxon>Sulfurimonadaceae</taxon>
        <taxon>Sulfuricurvum</taxon>
    </lineage>
</organism>
<dbReference type="EMBL" id="CP002355">
    <property type="protein sequence ID" value="ADR33579.1"/>
    <property type="molecule type" value="Genomic_DNA"/>
</dbReference>
<dbReference type="AlphaFoldDB" id="E4U2C9"/>
<sequence length="84" mass="10036">MVITNLDSEYEYTNDFISIDLSNPSHPNRILDIYGRFNHSTNEYEYNIQAQWINHEERTLELDEKLFLDFAKAVNKIAEKILNR</sequence>
<reference evidence="1 2" key="1">
    <citation type="journal article" date="2012" name="Stand. Genomic Sci.">
        <title>Complete genome sequence of the sulfur compounds oxidizing chemolithoautotroph Sulfuricurvum kujiense type strain (YK-1(T)).</title>
        <authorList>
            <person name="Han C."/>
            <person name="Kotsyurbenko O."/>
            <person name="Chertkov O."/>
            <person name="Held B."/>
            <person name="Lapidus A."/>
            <person name="Nolan M."/>
            <person name="Lucas S."/>
            <person name="Hammon N."/>
            <person name="Deshpande S."/>
            <person name="Cheng J.F."/>
            <person name="Tapia R."/>
            <person name="Goodwin L.A."/>
            <person name="Pitluck S."/>
            <person name="Liolios K."/>
            <person name="Pagani I."/>
            <person name="Ivanova N."/>
            <person name="Mavromatis K."/>
            <person name="Mikhailova N."/>
            <person name="Pati A."/>
            <person name="Chen A."/>
            <person name="Palaniappan K."/>
            <person name="Land M."/>
            <person name="Hauser L."/>
            <person name="Chang Y.J."/>
            <person name="Jeffries C.D."/>
            <person name="Brambilla E.M."/>
            <person name="Rohde M."/>
            <person name="Spring S."/>
            <person name="Sikorski J."/>
            <person name="Goker M."/>
            <person name="Woyke T."/>
            <person name="Bristow J."/>
            <person name="Eisen J.A."/>
            <person name="Markowitz V."/>
            <person name="Hugenholtz P."/>
            <person name="Kyrpides N.C."/>
            <person name="Klenk H.P."/>
            <person name="Detter J.C."/>
        </authorList>
    </citation>
    <scope>NUCLEOTIDE SEQUENCE [LARGE SCALE GENOMIC DNA]</scope>
    <source>
        <strain evidence="2">ATCC BAA-921 / DSM 16994 / JCM 11577 / YK-1</strain>
    </source>
</reference>